<sequence>MMAQLAFDLPARAALRREDFFVSPANAAALAVLEAGHWPLNKLVLVGPPGSGKTHLAHIWAARSGAALMQAGSLGQADIAARAHTPVALEDADSVAGDARAETALFHLHNLLAERGLPLLLTATTPPRDWGLRLPDLLSRMQGTSLTRIDPPDDALLSAVLVKQFADRQLLVPPTLIGWLLGRMDRSLASARDLVARLDAAALARGGPVTRALAAEVLDSL</sequence>
<comment type="caution">
    <text evidence="1">The sequence shown here is derived from an EMBL/GenBank/DDBJ whole genome shotgun (WGS) entry which is preliminary data.</text>
</comment>
<keyword evidence="2" id="KW-1185">Reference proteome</keyword>
<gene>
    <name evidence="1" type="ORF">V6590_02745</name>
</gene>
<dbReference type="Proteomes" id="UP001431963">
    <property type="component" value="Unassembled WGS sequence"/>
</dbReference>
<organism evidence="1 2">
    <name type="scientific">Gemmobacter denitrificans</name>
    <dbReference type="NCBI Taxonomy" id="3123040"/>
    <lineage>
        <taxon>Bacteria</taxon>
        <taxon>Pseudomonadati</taxon>
        <taxon>Pseudomonadota</taxon>
        <taxon>Alphaproteobacteria</taxon>
        <taxon>Rhodobacterales</taxon>
        <taxon>Paracoccaceae</taxon>
        <taxon>Gemmobacter</taxon>
    </lineage>
</organism>
<dbReference type="RefSeq" id="WP_335419144.1">
    <property type="nucleotide sequence ID" value="NZ_JBALHR010000001.1"/>
</dbReference>
<name>A0ABU8BQT6_9RHOB</name>
<dbReference type="PANTHER" id="PTHR30050:SF5">
    <property type="entry name" value="DNAA REGULATORY INACTIVATOR HDA"/>
    <property type="match status" value="1"/>
</dbReference>
<dbReference type="InterPro" id="IPR027417">
    <property type="entry name" value="P-loop_NTPase"/>
</dbReference>
<proteinExistence type="predicted"/>
<dbReference type="Gene3D" id="3.40.50.300">
    <property type="entry name" value="P-loop containing nucleotide triphosphate hydrolases"/>
    <property type="match status" value="1"/>
</dbReference>
<evidence type="ECO:0000313" key="2">
    <source>
        <dbReference type="Proteomes" id="UP001431963"/>
    </source>
</evidence>
<dbReference type="SUPFAM" id="SSF52540">
    <property type="entry name" value="P-loop containing nucleoside triphosphate hydrolases"/>
    <property type="match status" value="1"/>
</dbReference>
<reference evidence="1" key="1">
    <citation type="submission" date="2024-02" db="EMBL/GenBank/DDBJ databases">
        <title>Genome sequences of strain Gemmobacter sp. JM10B15.</title>
        <authorList>
            <person name="Zhang M."/>
        </authorList>
    </citation>
    <scope>NUCLEOTIDE SEQUENCE</scope>
    <source>
        <strain evidence="1">JM10B15</strain>
    </source>
</reference>
<accession>A0ABU8BQT6</accession>
<protein>
    <submittedName>
        <fullName evidence="1">Chromosomal replication initiator DnaA</fullName>
    </submittedName>
</protein>
<dbReference type="PANTHER" id="PTHR30050">
    <property type="entry name" value="CHROMOSOMAL REPLICATION INITIATOR PROTEIN DNAA"/>
    <property type="match status" value="1"/>
</dbReference>
<dbReference type="Gene3D" id="1.10.8.60">
    <property type="match status" value="1"/>
</dbReference>
<evidence type="ECO:0000313" key="1">
    <source>
        <dbReference type="EMBL" id="MEH7827057.1"/>
    </source>
</evidence>
<dbReference type="EMBL" id="JBALHR010000001">
    <property type="protein sequence ID" value="MEH7827057.1"/>
    <property type="molecule type" value="Genomic_DNA"/>
</dbReference>